<keyword evidence="1" id="KW-0812">Transmembrane</keyword>
<gene>
    <name evidence="2" type="ORF">LSH36_364g02051</name>
</gene>
<keyword evidence="1" id="KW-0472">Membrane</keyword>
<comment type="caution">
    <text evidence="2">The sequence shown here is derived from an EMBL/GenBank/DDBJ whole genome shotgun (WGS) entry which is preliminary data.</text>
</comment>
<protein>
    <submittedName>
        <fullName evidence="2">Uncharacterized protein</fullName>
    </submittedName>
</protein>
<sequence>MVITKYLETLSFICPRTSRDSDEDIPSRCWLRASHIFFLSVVVMLLSCSLLVASYHQETCIRMRTPAAGILGLSLILAAVSGFCAIFVELRLQDRSIVCKRFHDIVCSSGSNKGESKAEDFTYSRVTPQYKPSVVCSTQNGLPSSKCHIVL</sequence>
<keyword evidence="3" id="KW-1185">Reference proteome</keyword>
<name>A0AAD9JFK8_9ANNE</name>
<feature type="transmembrane region" description="Helical" evidence="1">
    <location>
        <begin position="36"/>
        <end position="55"/>
    </location>
</feature>
<dbReference type="AlphaFoldDB" id="A0AAD9JFK8"/>
<dbReference type="Proteomes" id="UP001208570">
    <property type="component" value="Unassembled WGS sequence"/>
</dbReference>
<reference evidence="2" key="1">
    <citation type="journal article" date="2023" name="Mol. Biol. Evol.">
        <title>Third-Generation Sequencing Reveals the Adaptive Role of the Epigenome in Three Deep-Sea Polychaetes.</title>
        <authorList>
            <person name="Perez M."/>
            <person name="Aroh O."/>
            <person name="Sun Y."/>
            <person name="Lan Y."/>
            <person name="Juniper S.K."/>
            <person name="Young C.R."/>
            <person name="Angers B."/>
            <person name="Qian P.Y."/>
        </authorList>
    </citation>
    <scope>NUCLEOTIDE SEQUENCE</scope>
    <source>
        <strain evidence="2">P08H-3</strain>
    </source>
</reference>
<dbReference type="EMBL" id="JAODUP010000364">
    <property type="protein sequence ID" value="KAK2151410.1"/>
    <property type="molecule type" value="Genomic_DNA"/>
</dbReference>
<feature type="transmembrane region" description="Helical" evidence="1">
    <location>
        <begin position="67"/>
        <end position="88"/>
    </location>
</feature>
<accession>A0AAD9JFK8</accession>
<organism evidence="2 3">
    <name type="scientific">Paralvinella palmiformis</name>
    <dbReference type="NCBI Taxonomy" id="53620"/>
    <lineage>
        <taxon>Eukaryota</taxon>
        <taxon>Metazoa</taxon>
        <taxon>Spiralia</taxon>
        <taxon>Lophotrochozoa</taxon>
        <taxon>Annelida</taxon>
        <taxon>Polychaeta</taxon>
        <taxon>Sedentaria</taxon>
        <taxon>Canalipalpata</taxon>
        <taxon>Terebellida</taxon>
        <taxon>Terebelliformia</taxon>
        <taxon>Alvinellidae</taxon>
        <taxon>Paralvinella</taxon>
    </lineage>
</organism>
<proteinExistence type="predicted"/>
<evidence type="ECO:0000313" key="2">
    <source>
        <dbReference type="EMBL" id="KAK2151410.1"/>
    </source>
</evidence>
<evidence type="ECO:0000256" key="1">
    <source>
        <dbReference type="SAM" id="Phobius"/>
    </source>
</evidence>
<evidence type="ECO:0000313" key="3">
    <source>
        <dbReference type="Proteomes" id="UP001208570"/>
    </source>
</evidence>
<keyword evidence="1" id="KW-1133">Transmembrane helix</keyword>